<dbReference type="InterPro" id="IPR050773">
    <property type="entry name" value="CbxX/CfxQ_RuBisCO_ESX"/>
</dbReference>
<reference evidence="2" key="2">
    <citation type="journal article" date="2018" name="Plant J.">
        <title>The Sorghum bicolor reference genome: improved assembly, gene annotations, a transcriptome atlas, and signatures of genome organization.</title>
        <authorList>
            <person name="McCormick R.F."/>
            <person name="Truong S.K."/>
            <person name="Sreedasyam A."/>
            <person name="Jenkins J."/>
            <person name="Shu S."/>
            <person name="Sims D."/>
            <person name="Kennedy M."/>
            <person name="Amirebrahimi M."/>
            <person name="Weers B.D."/>
            <person name="McKinley B."/>
            <person name="Mattison A."/>
            <person name="Morishige D.T."/>
            <person name="Grimwood J."/>
            <person name="Schmutz J."/>
            <person name="Mullet J.E."/>
        </authorList>
    </citation>
    <scope>NUCLEOTIDE SEQUENCE [LARGE SCALE GENOMIC DNA]</scope>
    <source>
        <strain evidence="2">cv. BTx623</strain>
    </source>
</reference>
<accession>A0A1W0VZD8</accession>
<dbReference type="EMBL" id="CM000762">
    <property type="protein sequence ID" value="OQU87477.1"/>
    <property type="molecule type" value="Genomic_DNA"/>
</dbReference>
<dbReference type="Proteomes" id="UP000000768">
    <property type="component" value="Chromosome 3"/>
</dbReference>
<dbReference type="PANTHER" id="PTHR43392:SF2">
    <property type="entry name" value="AAA-TYPE ATPASE FAMILY PROTEIN _ ANKYRIN REPEAT FAMILY PROTEIN"/>
    <property type="match status" value="1"/>
</dbReference>
<dbReference type="AlphaFoldDB" id="A0A1W0VZD8"/>
<dbReference type="Gramene" id="OQU87477">
    <property type="protein sequence ID" value="OQU87477"/>
    <property type="gene ID" value="SORBI_3003G286450"/>
</dbReference>
<reference evidence="1 2" key="1">
    <citation type="journal article" date="2009" name="Nature">
        <title>The Sorghum bicolor genome and the diversification of grasses.</title>
        <authorList>
            <person name="Paterson A.H."/>
            <person name="Bowers J.E."/>
            <person name="Bruggmann R."/>
            <person name="Dubchak I."/>
            <person name="Grimwood J."/>
            <person name="Gundlach H."/>
            <person name="Haberer G."/>
            <person name="Hellsten U."/>
            <person name="Mitros T."/>
            <person name="Poliakov A."/>
            <person name="Schmutz J."/>
            <person name="Spannagl M."/>
            <person name="Tang H."/>
            <person name="Wang X."/>
            <person name="Wicker T."/>
            <person name="Bharti A.K."/>
            <person name="Chapman J."/>
            <person name="Feltus F.A."/>
            <person name="Gowik U."/>
            <person name="Grigoriev I.V."/>
            <person name="Lyons E."/>
            <person name="Maher C.A."/>
            <person name="Martis M."/>
            <person name="Narechania A."/>
            <person name="Otillar R.P."/>
            <person name="Penning B.W."/>
            <person name="Salamov A.A."/>
            <person name="Wang Y."/>
            <person name="Zhang L."/>
            <person name="Carpita N.C."/>
            <person name="Freeling M."/>
            <person name="Gingle A.R."/>
            <person name="Hash C.T."/>
            <person name="Keller B."/>
            <person name="Klein P."/>
            <person name="Kresovich S."/>
            <person name="McCann M.C."/>
            <person name="Ming R."/>
            <person name="Peterson D.G."/>
            <person name="Mehboob-ur-Rahman"/>
            <person name="Ware D."/>
            <person name="Westhoff P."/>
            <person name="Mayer K.F."/>
            <person name="Messing J."/>
            <person name="Rokhsar D.S."/>
        </authorList>
    </citation>
    <scope>NUCLEOTIDE SEQUENCE [LARGE SCALE GENOMIC DNA]</scope>
    <source>
        <strain evidence="2">cv. BTx623</strain>
    </source>
</reference>
<proteinExistence type="predicted"/>
<keyword evidence="2" id="KW-1185">Reference proteome</keyword>
<sequence length="104" mass="11923">MYFDDFSSIELTEILHMKMKSPSESSLLYGFKLHPSCSNEVIGELIGRETTEERRKQMNGGLVDILLINAVTCRLSFLDTKSWHLYAQKLGICMHKSLAYIFTT</sequence>
<organism evidence="1 2">
    <name type="scientific">Sorghum bicolor</name>
    <name type="common">Sorghum</name>
    <name type="synonym">Sorghum vulgare</name>
    <dbReference type="NCBI Taxonomy" id="4558"/>
    <lineage>
        <taxon>Eukaryota</taxon>
        <taxon>Viridiplantae</taxon>
        <taxon>Streptophyta</taxon>
        <taxon>Embryophyta</taxon>
        <taxon>Tracheophyta</taxon>
        <taxon>Spermatophyta</taxon>
        <taxon>Magnoliopsida</taxon>
        <taxon>Liliopsida</taxon>
        <taxon>Poales</taxon>
        <taxon>Poaceae</taxon>
        <taxon>PACMAD clade</taxon>
        <taxon>Panicoideae</taxon>
        <taxon>Andropogonodae</taxon>
        <taxon>Andropogoneae</taxon>
        <taxon>Sorghinae</taxon>
        <taxon>Sorghum</taxon>
    </lineage>
</organism>
<name>A0A1W0VZD8_SORBI</name>
<evidence type="ECO:0000313" key="1">
    <source>
        <dbReference type="EMBL" id="OQU87477.1"/>
    </source>
</evidence>
<dbReference type="STRING" id="4558.A0A1W0VZD8"/>
<protein>
    <submittedName>
        <fullName evidence="1">Uncharacterized protein</fullName>
    </submittedName>
</protein>
<dbReference type="InParanoid" id="A0A1W0VZD8"/>
<gene>
    <name evidence="1" type="ORF">SORBI_3003G286450</name>
</gene>
<dbReference type="PANTHER" id="PTHR43392">
    <property type="entry name" value="AAA-TYPE ATPASE FAMILY PROTEIN / ANKYRIN REPEAT FAMILY PROTEIN"/>
    <property type="match status" value="1"/>
</dbReference>
<evidence type="ECO:0000313" key="2">
    <source>
        <dbReference type="Proteomes" id="UP000000768"/>
    </source>
</evidence>